<dbReference type="EMBL" id="CP159193">
    <property type="protein sequence ID" value="XCF11315.1"/>
    <property type="molecule type" value="Genomic_DNA"/>
</dbReference>
<sequence length="211" mass="23496">MAQLQENISRSDYTVGDKIGIMIELKKMSFKQVRIAEMMSISKTDISKLLGLYEKLVDLAGSHDFPRALLASMAGRPKWENLAKTLEELPNGSRSKICEKVVEELKGECGTDPISFAMAAIKDEMKASQSVTDYLPLERSYKEASEALSNATLNTRDLCELKYEGDPHVNALLQKAIQIEHATLKAMIIERFEVLVEKSLGGAKNLDRGMQ</sequence>
<accession>A0AAU8C5D8</accession>
<proteinExistence type="predicted"/>
<dbReference type="SUPFAM" id="SSF109709">
    <property type="entry name" value="KorB DNA-binding domain-like"/>
    <property type="match status" value="1"/>
</dbReference>
<evidence type="ECO:0000313" key="1">
    <source>
        <dbReference type="EMBL" id="XCF11315.1"/>
    </source>
</evidence>
<protein>
    <submittedName>
        <fullName evidence="1">Uncharacterized protein</fullName>
    </submittedName>
</protein>
<gene>
    <name evidence="1" type="ORF">ABM428_05595</name>
</gene>
<reference evidence="1" key="1">
    <citation type="journal article" date="2020" name="Int. J. Syst. Evol. Microbiol.">
        <title>Notification of changes in taxonomic opinion previously published outside the IJSEM.</title>
        <authorList>
            <person name="Oren A."/>
            <person name="Garrity G."/>
        </authorList>
    </citation>
    <scope>NUCLEOTIDE SEQUENCE</scope>
    <source>
        <strain evidence="1">TCYB15</strain>
    </source>
</reference>
<dbReference type="RefSeq" id="WP_353628254.1">
    <property type="nucleotide sequence ID" value="NZ_CP159193.1"/>
</dbReference>
<dbReference type="KEGG" id="suly:ABM428_05595"/>
<organism evidence="1">
    <name type="scientific">Sulfitobacter sp. TCYB15</name>
    <dbReference type="NCBI Taxonomy" id="3229275"/>
    <lineage>
        <taxon>Bacteria</taxon>
        <taxon>Pseudomonadati</taxon>
        <taxon>Pseudomonadota</taxon>
        <taxon>Alphaproteobacteria</taxon>
        <taxon>Rhodobacterales</taxon>
        <taxon>Roseobacteraceae</taxon>
        <taxon>Sulfitobacter</taxon>
    </lineage>
</organism>
<dbReference type="AlphaFoldDB" id="A0AAU8C5D8"/>
<name>A0AAU8C5D8_9RHOB</name>
<reference evidence="1" key="2">
    <citation type="submission" date="2024-06" db="EMBL/GenBank/DDBJ databases">
        <authorList>
            <person name="Deng Y."/>
        </authorList>
    </citation>
    <scope>NUCLEOTIDE SEQUENCE</scope>
    <source>
        <strain evidence="1">TCYB15</strain>
    </source>
</reference>